<dbReference type="InterPro" id="IPR008927">
    <property type="entry name" value="6-PGluconate_DH-like_C_sf"/>
</dbReference>
<dbReference type="Pfam" id="PF02558">
    <property type="entry name" value="ApbA"/>
    <property type="match status" value="1"/>
</dbReference>
<dbReference type="EMBL" id="JALLPJ020000155">
    <property type="protein sequence ID" value="KAL3800694.1"/>
    <property type="molecule type" value="Genomic_DNA"/>
</dbReference>
<feature type="signal peptide" evidence="1">
    <location>
        <begin position="1"/>
        <end position="22"/>
    </location>
</feature>
<evidence type="ECO:0000313" key="4">
    <source>
        <dbReference type="EMBL" id="KAL3800694.1"/>
    </source>
</evidence>
<gene>
    <name evidence="4" type="ORF">ACHAWO_013236</name>
</gene>
<evidence type="ECO:0000259" key="3">
    <source>
        <dbReference type="Pfam" id="PF08546"/>
    </source>
</evidence>
<dbReference type="InterPro" id="IPR051402">
    <property type="entry name" value="KPR-Related"/>
</dbReference>
<dbReference type="InterPro" id="IPR013328">
    <property type="entry name" value="6PGD_dom2"/>
</dbReference>
<name>A0ABD3QJS4_9STRA</name>
<dbReference type="SUPFAM" id="SSF48179">
    <property type="entry name" value="6-phosphogluconate dehydrogenase C-terminal domain-like"/>
    <property type="match status" value="1"/>
</dbReference>
<protein>
    <recommendedName>
        <fullName evidence="6">2-dehydropantoate 2-reductase</fullName>
    </recommendedName>
</protein>
<sequence length="397" mass="44133">MLMKQLIIAAALLSHQSLLACGFSTEVKSATSAAGAAVNHKQTSKRIAIVGAGAVGSYYGARIWESLRDQPNAEVMFHLRNEHYEYCTKNGIDVSSYHGNFSIQAEELLAYPTTEDMAKSSIGNSDHDYFDWVICSLKSTSLDDVPTLIEPLLSPETRVLVIMNGLIEDDLIQFLRDRRKERGLDGVGCKAIYGGMALICSNRLSPGKIDHSFGGKLVAGVAYSADANSDRGKWCPSDKSAILDLFSPVTPVPFEFEDNLLRGRWWKNVWNLPFSGLSCAMGGITVDKIVNDPGLRRLAYKIIDETIDIANADLLRNGASEKELLGEDTREEMMTLSDGMGAYKTSTMLDYHARKPMEVKYLFRKAVDRAKDLNVPCPHLETAVDMIEYYQRLYDLY</sequence>
<evidence type="ECO:0008006" key="6">
    <source>
        <dbReference type="Google" id="ProtNLM"/>
    </source>
</evidence>
<dbReference type="Proteomes" id="UP001530400">
    <property type="component" value="Unassembled WGS sequence"/>
</dbReference>
<dbReference type="PANTHER" id="PTHR21708">
    <property type="entry name" value="PROBABLE 2-DEHYDROPANTOATE 2-REDUCTASE"/>
    <property type="match status" value="1"/>
</dbReference>
<feature type="chain" id="PRO_5044848217" description="2-dehydropantoate 2-reductase" evidence="1">
    <location>
        <begin position="23"/>
        <end position="397"/>
    </location>
</feature>
<organism evidence="4 5">
    <name type="scientific">Cyclotella atomus</name>
    <dbReference type="NCBI Taxonomy" id="382360"/>
    <lineage>
        <taxon>Eukaryota</taxon>
        <taxon>Sar</taxon>
        <taxon>Stramenopiles</taxon>
        <taxon>Ochrophyta</taxon>
        <taxon>Bacillariophyta</taxon>
        <taxon>Coscinodiscophyceae</taxon>
        <taxon>Thalassiosirophycidae</taxon>
        <taxon>Stephanodiscales</taxon>
        <taxon>Stephanodiscaceae</taxon>
        <taxon>Cyclotella</taxon>
    </lineage>
</organism>
<evidence type="ECO:0000259" key="2">
    <source>
        <dbReference type="Pfam" id="PF02558"/>
    </source>
</evidence>
<proteinExistence type="predicted"/>
<dbReference type="Pfam" id="PF08546">
    <property type="entry name" value="ApbA_C"/>
    <property type="match status" value="1"/>
</dbReference>
<dbReference type="PANTHER" id="PTHR21708:SF26">
    <property type="entry name" value="2-DEHYDROPANTOATE 2-REDUCTASE"/>
    <property type="match status" value="1"/>
</dbReference>
<comment type="caution">
    <text evidence="4">The sequence shown here is derived from an EMBL/GenBank/DDBJ whole genome shotgun (WGS) entry which is preliminary data.</text>
</comment>
<reference evidence="4 5" key="1">
    <citation type="submission" date="2024-10" db="EMBL/GenBank/DDBJ databases">
        <title>Updated reference genomes for cyclostephanoid diatoms.</title>
        <authorList>
            <person name="Roberts W.R."/>
            <person name="Alverson A.J."/>
        </authorList>
    </citation>
    <scope>NUCLEOTIDE SEQUENCE [LARGE SCALE GENOMIC DNA]</scope>
    <source>
        <strain evidence="4 5">AJA010-31</strain>
    </source>
</reference>
<dbReference type="FunFam" id="1.10.1040.10:FF:000017">
    <property type="entry name" value="2-dehydropantoate 2-reductase"/>
    <property type="match status" value="1"/>
</dbReference>
<dbReference type="Gene3D" id="1.10.1040.10">
    <property type="entry name" value="N-(1-d-carboxylethyl)-l-norvaline Dehydrogenase, domain 2"/>
    <property type="match status" value="1"/>
</dbReference>
<keyword evidence="1" id="KW-0732">Signal</keyword>
<evidence type="ECO:0000256" key="1">
    <source>
        <dbReference type="SAM" id="SignalP"/>
    </source>
</evidence>
<dbReference type="Gene3D" id="3.40.50.720">
    <property type="entry name" value="NAD(P)-binding Rossmann-like Domain"/>
    <property type="match status" value="1"/>
</dbReference>
<keyword evidence="5" id="KW-1185">Reference proteome</keyword>
<dbReference type="InterPro" id="IPR013752">
    <property type="entry name" value="KPA_reductase"/>
</dbReference>
<dbReference type="InterPro" id="IPR013332">
    <property type="entry name" value="KPR_N"/>
</dbReference>
<accession>A0ABD3QJS4</accession>
<feature type="domain" description="Ketopantoate reductase C-terminal" evidence="3">
    <location>
        <begin position="259"/>
        <end position="388"/>
    </location>
</feature>
<dbReference type="AlphaFoldDB" id="A0ABD3QJS4"/>
<feature type="domain" description="Ketopantoate reductase N-terminal" evidence="2">
    <location>
        <begin position="47"/>
        <end position="220"/>
    </location>
</feature>
<evidence type="ECO:0000313" key="5">
    <source>
        <dbReference type="Proteomes" id="UP001530400"/>
    </source>
</evidence>
<dbReference type="PROSITE" id="PS51257">
    <property type="entry name" value="PROKAR_LIPOPROTEIN"/>
    <property type="match status" value="1"/>
</dbReference>